<dbReference type="GO" id="GO:0004715">
    <property type="term" value="F:non-membrane spanning protein tyrosine kinase activity"/>
    <property type="evidence" value="ECO:0007669"/>
    <property type="project" value="UniProtKB-EC"/>
</dbReference>
<keyword evidence="3 8" id="KW-0418">Kinase</keyword>
<dbReference type="InterPro" id="IPR000980">
    <property type="entry name" value="SH2"/>
</dbReference>
<dbReference type="PROSITE" id="PS50011">
    <property type="entry name" value="PROTEIN_KINASE_DOM"/>
    <property type="match status" value="1"/>
</dbReference>
<dbReference type="EC" id="2.7.10.2" evidence="8"/>
<dbReference type="WBParaSite" id="MBELARI_LOCUS9949">
    <property type="protein sequence ID" value="MBELARI_LOCUS9949"/>
    <property type="gene ID" value="MBELARI_LOCUS9949"/>
</dbReference>
<evidence type="ECO:0000256" key="9">
    <source>
        <dbReference type="SAM" id="MobiDB-lite"/>
    </source>
</evidence>
<dbReference type="SUPFAM" id="SSF55550">
    <property type="entry name" value="SH2 domain"/>
    <property type="match status" value="1"/>
</dbReference>
<comment type="similarity">
    <text evidence="8">Belongs to the protein kinase superfamily. Tyr protein kinase family.</text>
</comment>
<keyword evidence="1 8" id="KW-0808">Transferase</keyword>
<dbReference type="PROSITE" id="PS00107">
    <property type="entry name" value="PROTEIN_KINASE_ATP"/>
    <property type="match status" value="1"/>
</dbReference>
<dbReference type="InterPro" id="IPR017441">
    <property type="entry name" value="Protein_kinase_ATP_BS"/>
</dbReference>
<evidence type="ECO:0000256" key="3">
    <source>
        <dbReference type="ARBA" id="ARBA00022777"/>
    </source>
</evidence>
<dbReference type="InterPro" id="IPR036860">
    <property type="entry name" value="SH2_dom_sf"/>
</dbReference>
<reference evidence="12" key="1">
    <citation type="submission" date="2024-02" db="UniProtKB">
        <authorList>
            <consortium name="WormBaseParasite"/>
        </authorList>
    </citation>
    <scope>IDENTIFICATION</scope>
</reference>
<dbReference type="InterPro" id="IPR008266">
    <property type="entry name" value="Tyr_kinase_AS"/>
</dbReference>
<dbReference type="Proteomes" id="UP000887575">
    <property type="component" value="Unassembled WGS sequence"/>
</dbReference>
<feature type="region of interest" description="Disordered" evidence="9">
    <location>
        <begin position="56"/>
        <end position="178"/>
    </location>
</feature>
<dbReference type="PANTHER" id="PTHR24418">
    <property type="entry name" value="TYROSINE-PROTEIN KINASE"/>
    <property type="match status" value="1"/>
</dbReference>
<keyword evidence="2 7" id="KW-0547">Nucleotide-binding</keyword>
<dbReference type="SUPFAM" id="SSF56112">
    <property type="entry name" value="Protein kinase-like (PK-like)"/>
    <property type="match status" value="1"/>
</dbReference>
<dbReference type="InterPro" id="IPR050198">
    <property type="entry name" value="Non-receptor_tyrosine_kinases"/>
</dbReference>
<evidence type="ECO:0000256" key="5">
    <source>
        <dbReference type="ARBA" id="ARBA00023137"/>
    </source>
</evidence>
<feature type="binding site" evidence="7">
    <location>
        <position position="285"/>
    </location>
    <ligand>
        <name>ATP</name>
        <dbReference type="ChEBI" id="CHEBI:30616"/>
    </ligand>
</feature>
<evidence type="ECO:0000256" key="7">
    <source>
        <dbReference type="PROSITE-ProRule" id="PRU10141"/>
    </source>
</evidence>
<proteinExistence type="inferred from homology"/>
<sequence length="603" mass="67131">MDSFKANYEDEEYYHGLLPREDLPLLLRAPGDFLLRTSQSKLTEERKLILSLAVAPDPTNPTISTPKEGNSGIGAVVPSHISGSASALAETEKRQHPHPKKPESSGLRRSREGTRKLKTGDNAARAHPSVSKISMMKPHTKTTRLSKTSHEKKPTESSDIVNSGCSAPSNSGSSVPGSLKPTLRHFILTPEVTTPPSRWTNDKTLTADTPGELIQMYRLSRQPIDKKSPNTVLINPIKRPPWELRHDNVTLQKKIGEGQYGDVWTAKLRIRPHVGINKEIDVAVKQTKTEESMSKEKIKEVMKEARLMRNVDHPNVVKLYGVVVEREPLLIVMELVDVGGLDKYLLLTGDKLNAELKISFIQDAAWGIEYLHHKRIIHCDLAARNCLIATTYQGLMVKISDFGLSREGETYSLREKKKMPVKWLAPETIETLTFSLKSDVWAFGVLVWEVFANAEEPYNGLTNADTKAKVLAGGRLEFPITTPAEIQLLILKDCWEQTSVKRATMTVVSQKLEVISGKTPPDQQQSVRRTVLQGNQSTQPIQQPPKPQPHQLPSIKQQVAGSQHAAQTPVQSNMKPLVKPKSQHKVSKGVSNDHGTKSGRRKH</sequence>
<evidence type="ECO:0000256" key="8">
    <source>
        <dbReference type="RuleBase" id="RU362096"/>
    </source>
</evidence>
<evidence type="ECO:0000256" key="6">
    <source>
        <dbReference type="ARBA" id="ARBA00051245"/>
    </source>
</evidence>
<dbReference type="GO" id="GO:0005524">
    <property type="term" value="F:ATP binding"/>
    <property type="evidence" value="ECO:0007669"/>
    <property type="project" value="UniProtKB-UniRule"/>
</dbReference>
<evidence type="ECO:0000256" key="4">
    <source>
        <dbReference type="ARBA" id="ARBA00022840"/>
    </source>
</evidence>
<evidence type="ECO:0000313" key="11">
    <source>
        <dbReference type="Proteomes" id="UP000887575"/>
    </source>
</evidence>
<keyword evidence="4 7" id="KW-0067">ATP-binding</keyword>
<keyword evidence="11" id="KW-1185">Reference proteome</keyword>
<feature type="compositionally biased region" description="Basic and acidic residues" evidence="9">
    <location>
        <begin position="109"/>
        <end position="119"/>
    </location>
</feature>
<comment type="catalytic activity">
    <reaction evidence="6 8">
        <text>L-tyrosyl-[protein] + ATP = O-phospho-L-tyrosyl-[protein] + ADP + H(+)</text>
        <dbReference type="Rhea" id="RHEA:10596"/>
        <dbReference type="Rhea" id="RHEA-COMP:10136"/>
        <dbReference type="Rhea" id="RHEA-COMP:20101"/>
        <dbReference type="ChEBI" id="CHEBI:15378"/>
        <dbReference type="ChEBI" id="CHEBI:30616"/>
        <dbReference type="ChEBI" id="CHEBI:46858"/>
        <dbReference type="ChEBI" id="CHEBI:61978"/>
        <dbReference type="ChEBI" id="CHEBI:456216"/>
        <dbReference type="EC" id="2.7.10.2"/>
    </reaction>
</comment>
<feature type="compositionally biased region" description="Low complexity" evidence="9">
    <location>
        <begin position="162"/>
        <end position="178"/>
    </location>
</feature>
<dbReference type="Gene3D" id="3.30.505.10">
    <property type="entry name" value="SH2 domain"/>
    <property type="match status" value="1"/>
</dbReference>
<dbReference type="InterPro" id="IPR001245">
    <property type="entry name" value="Ser-Thr/Tyr_kinase_cat_dom"/>
</dbReference>
<dbReference type="Gene3D" id="1.10.510.10">
    <property type="entry name" value="Transferase(Phosphotransferase) domain 1"/>
    <property type="match status" value="1"/>
</dbReference>
<dbReference type="InterPro" id="IPR011009">
    <property type="entry name" value="Kinase-like_dom_sf"/>
</dbReference>
<organism evidence="11 12">
    <name type="scientific">Mesorhabditis belari</name>
    <dbReference type="NCBI Taxonomy" id="2138241"/>
    <lineage>
        <taxon>Eukaryota</taxon>
        <taxon>Metazoa</taxon>
        <taxon>Ecdysozoa</taxon>
        <taxon>Nematoda</taxon>
        <taxon>Chromadorea</taxon>
        <taxon>Rhabditida</taxon>
        <taxon>Rhabditina</taxon>
        <taxon>Rhabditomorpha</taxon>
        <taxon>Rhabditoidea</taxon>
        <taxon>Rhabditidae</taxon>
        <taxon>Mesorhabditinae</taxon>
        <taxon>Mesorhabditis</taxon>
    </lineage>
</organism>
<dbReference type="AlphaFoldDB" id="A0AAF3JCD6"/>
<evidence type="ECO:0000256" key="1">
    <source>
        <dbReference type="ARBA" id="ARBA00022679"/>
    </source>
</evidence>
<evidence type="ECO:0000256" key="2">
    <source>
        <dbReference type="ARBA" id="ARBA00022741"/>
    </source>
</evidence>
<evidence type="ECO:0000259" key="10">
    <source>
        <dbReference type="PROSITE" id="PS50011"/>
    </source>
</evidence>
<protein>
    <recommendedName>
        <fullName evidence="8">Tyrosine-protein kinase</fullName>
        <ecNumber evidence="8">2.7.10.2</ecNumber>
    </recommendedName>
</protein>
<evidence type="ECO:0000313" key="12">
    <source>
        <dbReference type="WBParaSite" id="MBELARI_LOCUS9949"/>
    </source>
</evidence>
<dbReference type="PRINTS" id="PR00109">
    <property type="entry name" value="TYRKINASE"/>
</dbReference>
<dbReference type="PROSITE" id="PS00109">
    <property type="entry name" value="PROTEIN_KINASE_TYR"/>
    <property type="match status" value="1"/>
</dbReference>
<feature type="domain" description="Protein kinase" evidence="10">
    <location>
        <begin position="249"/>
        <end position="515"/>
    </location>
</feature>
<feature type="region of interest" description="Disordered" evidence="9">
    <location>
        <begin position="533"/>
        <end position="603"/>
    </location>
</feature>
<dbReference type="CDD" id="cd00192">
    <property type="entry name" value="PTKc"/>
    <property type="match status" value="1"/>
</dbReference>
<dbReference type="Pfam" id="PF07714">
    <property type="entry name" value="PK_Tyr_Ser-Thr"/>
    <property type="match status" value="1"/>
</dbReference>
<name>A0AAF3JCD6_9BILA</name>
<dbReference type="Gene3D" id="3.30.200.20">
    <property type="entry name" value="Phosphorylase Kinase, domain 1"/>
    <property type="match status" value="1"/>
</dbReference>
<feature type="compositionally biased region" description="Polar residues" evidence="9">
    <location>
        <begin position="554"/>
        <end position="574"/>
    </location>
</feature>
<accession>A0AAF3JCD6</accession>
<dbReference type="SMART" id="SM00252">
    <property type="entry name" value="SH2"/>
    <property type="match status" value="1"/>
</dbReference>
<dbReference type="InterPro" id="IPR000719">
    <property type="entry name" value="Prot_kinase_dom"/>
</dbReference>
<dbReference type="FunFam" id="3.30.200.20:FF:000518">
    <property type="entry name" value="Tyrosine-protein kinase"/>
    <property type="match status" value="1"/>
</dbReference>
<keyword evidence="5 8" id="KW-0829">Tyrosine-protein kinase</keyword>